<proteinExistence type="predicted"/>
<evidence type="ECO:0000313" key="2">
    <source>
        <dbReference type="Proteomes" id="UP001151699"/>
    </source>
</evidence>
<dbReference type="EMBL" id="WJQU01000002">
    <property type="protein sequence ID" value="KAJ6642015.1"/>
    <property type="molecule type" value="Genomic_DNA"/>
</dbReference>
<accession>A0A9Q0S3H9</accession>
<comment type="caution">
    <text evidence="1">The sequence shown here is derived from an EMBL/GenBank/DDBJ whole genome shotgun (WGS) entry which is preliminary data.</text>
</comment>
<protein>
    <submittedName>
        <fullName evidence="1">Uncharacterized protein</fullName>
    </submittedName>
</protein>
<dbReference type="AlphaFoldDB" id="A0A9Q0S3H9"/>
<keyword evidence="2" id="KW-1185">Reference proteome</keyword>
<evidence type="ECO:0000313" key="1">
    <source>
        <dbReference type="EMBL" id="KAJ6642015.1"/>
    </source>
</evidence>
<name>A0A9Q0S3H9_9DIPT</name>
<organism evidence="1 2">
    <name type="scientific">Pseudolycoriella hygida</name>
    <dbReference type="NCBI Taxonomy" id="35572"/>
    <lineage>
        <taxon>Eukaryota</taxon>
        <taxon>Metazoa</taxon>
        <taxon>Ecdysozoa</taxon>
        <taxon>Arthropoda</taxon>
        <taxon>Hexapoda</taxon>
        <taxon>Insecta</taxon>
        <taxon>Pterygota</taxon>
        <taxon>Neoptera</taxon>
        <taxon>Endopterygota</taxon>
        <taxon>Diptera</taxon>
        <taxon>Nematocera</taxon>
        <taxon>Sciaroidea</taxon>
        <taxon>Sciaridae</taxon>
        <taxon>Pseudolycoriella</taxon>
    </lineage>
</organism>
<sequence length="28" mass="3309">MTTDLLIRRVSRGTESTQRTRYKLDIVV</sequence>
<gene>
    <name evidence="1" type="ORF">Bhyg_06961</name>
</gene>
<dbReference type="Proteomes" id="UP001151699">
    <property type="component" value="Chromosome B"/>
</dbReference>
<reference evidence="1" key="1">
    <citation type="submission" date="2022-07" db="EMBL/GenBank/DDBJ databases">
        <authorList>
            <person name="Trinca V."/>
            <person name="Uliana J.V.C."/>
            <person name="Torres T.T."/>
            <person name="Ward R.J."/>
            <person name="Monesi N."/>
        </authorList>
    </citation>
    <scope>NUCLEOTIDE SEQUENCE</scope>
    <source>
        <strain evidence="1">HSMRA1968</strain>
        <tissue evidence="1">Whole embryos</tissue>
    </source>
</reference>